<evidence type="ECO:0000259" key="2">
    <source>
        <dbReference type="PROSITE" id="PS50110"/>
    </source>
</evidence>
<evidence type="ECO:0000313" key="3">
    <source>
        <dbReference type="EMBL" id="MBL0682710.1"/>
    </source>
</evidence>
<dbReference type="PANTHER" id="PTHR44520">
    <property type="entry name" value="RESPONSE REGULATOR RCP1-RELATED"/>
    <property type="match status" value="1"/>
</dbReference>
<name>A0A936ZVE8_9FLAO</name>
<dbReference type="GO" id="GO:0000160">
    <property type="term" value="P:phosphorelay signal transduction system"/>
    <property type="evidence" value="ECO:0007669"/>
    <property type="project" value="InterPro"/>
</dbReference>
<sequence length="153" mass="17365">MKCQISLFSLNSNWNRHMNKLVNCVLLIDDDKATNFFNERVVTKHEGFQQVNTVQSGLAALEYLDAVKNNAATKPDLIFLDINMPAMNGWEFLIEFSKLDQDLTHDIKVILLSTSSNPDDVRESAKNHSVDDFINKPLSLGLLDNVLKNHFES</sequence>
<keyword evidence="1" id="KW-0597">Phosphoprotein</keyword>
<dbReference type="Pfam" id="PF00072">
    <property type="entry name" value="Response_reg"/>
    <property type="match status" value="1"/>
</dbReference>
<feature type="modified residue" description="4-aspartylphosphate" evidence="1">
    <location>
        <position position="81"/>
    </location>
</feature>
<proteinExistence type="predicted"/>
<keyword evidence="4" id="KW-1185">Reference proteome</keyword>
<dbReference type="SMART" id="SM00448">
    <property type="entry name" value="REC"/>
    <property type="match status" value="1"/>
</dbReference>
<dbReference type="PANTHER" id="PTHR44520:SF2">
    <property type="entry name" value="RESPONSE REGULATOR RCP1"/>
    <property type="match status" value="1"/>
</dbReference>
<evidence type="ECO:0000256" key="1">
    <source>
        <dbReference type="PROSITE-ProRule" id="PRU00169"/>
    </source>
</evidence>
<dbReference type="Proteomes" id="UP000651057">
    <property type="component" value="Unassembled WGS sequence"/>
</dbReference>
<dbReference type="InterPro" id="IPR001789">
    <property type="entry name" value="Sig_transdc_resp-reg_receiver"/>
</dbReference>
<dbReference type="EMBL" id="JAERQJ010000001">
    <property type="protein sequence ID" value="MBL0682710.1"/>
    <property type="molecule type" value="Genomic_DNA"/>
</dbReference>
<dbReference type="InterPro" id="IPR052893">
    <property type="entry name" value="TCS_response_regulator"/>
</dbReference>
<organism evidence="3 4">
    <name type="scientific">Aquimarina mytili</name>
    <dbReference type="NCBI Taxonomy" id="874423"/>
    <lineage>
        <taxon>Bacteria</taxon>
        <taxon>Pseudomonadati</taxon>
        <taxon>Bacteroidota</taxon>
        <taxon>Flavobacteriia</taxon>
        <taxon>Flavobacteriales</taxon>
        <taxon>Flavobacteriaceae</taxon>
        <taxon>Aquimarina</taxon>
    </lineage>
</organism>
<dbReference type="Gene3D" id="3.40.50.2300">
    <property type="match status" value="1"/>
</dbReference>
<comment type="caution">
    <text evidence="3">The sequence shown here is derived from an EMBL/GenBank/DDBJ whole genome shotgun (WGS) entry which is preliminary data.</text>
</comment>
<dbReference type="InterPro" id="IPR011006">
    <property type="entry name" value="CheY-like_superfamily"/>
</dbReference>
<dbReference type="PROSITE" id="PS50110">
    <property type="entry name" value="RESPONSE_REGULATORY"/>
    <property type="match status" value="1"/>
</dbReference>
<protein>
    <submittedName>
        <fullName evidence="3">Response regulator</fullName>
    </submittedName>
</protein>
<dbReference type="AlphaFoldDB" id="A0A936ZVE8"/>
<gene>
    <name evidence="3" type="ORF">JJQ60_04225</name>
</gene>
<feature type="domain" description="Response regulatory" evidence="2">
    <location>
        <begin position="24"/>
        <end position="151"/>
    </location>
</feature>
<reference evidence="3" key="1">
    <citation type="submission" date="2021-01" db="EMBL/GenBank/DDBJ databases">
        <authorList>
            <person name="Zhong Y.L."/>
        </authorList>
    </citation>
    <scope>NUCLEOTIDE SEQUENCE</scope>
    <source>
        <strain evidence="3">KCTC 23302</strain>
    </source>
</reference>
<dbReference type="RefSeq" id="WP_201916935.1">
    <property type="nucleotide sequence ID" value="NZ_BAABAX010000021.1"/>
</dbReference>
<dbReference type="SUPFAM" id="SSF52172">
    <property type="entry name" value="CheY-like"/>
    <property type="match status" value="1"/>
</dbReference>
<accession>A0A936ZVE8</accession>
<evidence type="ECO:0000313" key="4">
    <source>
        <dbReference type="Proteomes" id="UP000651057"/>
    </source>
</evidence>